<evidence type="ECO:0000313" key="1">
    <source>
        <dbReference type="EMBL" id="MFC4639707.1"/>
    </source>
</evidence>
<gene>
    <name evidence="1" type="ORF">ACFO0D_15320</name>
</gene>
<keyword evidence="2" id="KW-1185">Reference proteome</keyword>
<evidence type="ECO:0000313" key="2">
    <source>
        <dbReference type="Proteomes" id="UP001595952"/>
    </source>
</evidence>
<proteinExistence type="predicted"/>
<name>A0ABV9IBI0_9DEIO</name>
<organism evidence="1 2">
    <name type="scientific">Deinococcus hohokamensis</name>
    <dbReference type="NCBI Taxonomy" id="309883"/>
    <lineage>
        <taxon>Bacteria</taxon>
        <taxon>Thermotogati</taxon>
        <taxon>Deinococcota</taxon>
        <taxon>Deinococci</taxon>
        <taxon>Deinococcales</taxon>
        <taxon>Deinococcaceae</taxon>
        <taxon>Deinococcus</taxon>
    </lineage>
</organism>
<dbReference type="EMBL" id="JBHSEI010000010">
    <property type="protein sequence ID" value="MFC4639707.1"/>
    <property type="molecule type" value="Genomic_DNA"/>
</dbReference>
<accession>A0ABV9IBI0</accession>
<reference evidence="2" key="1">
    <citation type="journal article" date="2019" name="Int. J. Syst. Evol. Microbiol.">
        <title>The Global Catalogue of Microorganisms (GCM) 10K type strain sequencing project: providing services to taxonomists for standard genome sequencing and annotation.</title>
        <authorList>
            <consortium name="The Broad Institute Genomics Platform"/>
            <consortium name="The Broad Institute Genome Sequencing Center for Infectious Disease"/>
            <person name="Wu L."/>
            <person name="Ma J."/>
        </authorList>
    </citation>
    <scope>NUCLEOTIDE SEQUENCE [LARGE SCALE GENOMIC DNA]</scope>
    <source>
        <strain evidence="2">CCUG 55995</strain>
    </source>
</reference>
<dbReference type="Proteomes" id="UP001595952">
    <property type="component" value="Unassembled WGS sequence"/>
</dbReference>
<sequence length="268" mass="29138">MQNVSTPIEARDALLADLKDSTSAQRRRVAEVRAREHVGAAGWAQSSTLEDIVRTGRQGLAATDALQQVVHLTSEQLRTLPLGAPGEQREDHALALENIVRHGQEQITAAQALDELLCQALDHVSRTPLHELNVQRLLLVHDHVRDQVTALNTIIESARAQAATLEQLGALERISAEHLQRVQDLRQLGSEEEAQALGEAGEQIVTRLASLEDAAPQQLDALKRIGEAVVEQLPETALDVQTQAEALEELSRAAHEKSEALRGATSDA</sequence>
<comment type="caution">
    <text evidence="1">The sequence shown here is derived from an EMBL/GenBank/DDBJ whole genome shotgun (WGS) entry which is preliminary data.</text>
</comment>
<protein>
    <submittedName>
        <fullName evidence="1">Uncharacterized protein</fullName>
    </submittedName>
</protein>
<dbReference type="RefSeq" id="WP_380062688.1">
    <property type="nucleotide sequence ID" value="NZ_JBHSEI010000010.1"/>
</dbReference>